<organism evidence="2 3">
    <name type="scientific">Hymenobacter yonginensis</name>
    <dbReference type="NCBI Taxonomy" id="748197"/>
    <lineage>
        <taxon>Bacteria</taxon>
        <taxon>Pseudomonadati</taxon>
        <taxon>Bacteroidota</taxon>
        <taxon>Cytophagia</taxon>
        <taxon>Cytophagales</taxon>
        <taxon>Hymenobacteraceae</taxon>
        <taxon>Hymenobacter</taxon>
    </lineage>
</organism>
<evidence type="ECO:0008006" key="4">
    <source>
        <dbReference type="Google" id="ProtNLM"/>
    </source>
</evidence>
<feature type="transmembrane region" description="Helical" evidence="1">
    <location>
        <begin position="12"/>
        <end position="36"/>
    </location>
</feature>
<evidence type="ECO:0000313" key="3">
    <source>
        <dbReference type="Proteomes" id="UP001211872"/>
    </source>
</evidence>
<gene>
    <name evidence="2" type="ORF">O9Z63_08440</name>
</gene>
<evidence type="ECO:0000313" key="2">
    <source>
        <dbReference type="EMBL" id="WBO86277.1"/>
    </source>
</evidence>
<dbReference type="Proteomes" id="UP001211872">
    <property type="component" value="Chromosome"/>
</dbReference>
<feature type="transmembrane region" description="Helical" evidence="1">
    <location>
        <begin position="112"/>
        <end position="129"/>
    </location>
</feature>
<dbReference type="RefSeq" id="WP_270128861.1">
    <property type="nucleotide sequence ID" value="NZ_CP115396.1"/>
</dbReference>
<protein>
    <recommendedName>
        <fullName evidence="4">DoxX family protein</fullName>
    </recommendedName>
</protein>
<keyword evidence="1" id="KW-0472">Membrane</keyword>
<dbReference type="EMBL" id="CP115396">
    <property type="protein sequence ID" value="WBO86277.1"/>
    <property type="molecule type" value="Genomic_DNA"/>
</dbReference>
<feature type="transmembrane region" description="Helical" evidence="1">
    <location>
        <begin position="48"/>
        <end position="72"/>
    </location>
</feature>
<name>A0ABY7PTN1_9BACT</name>
<keyword evidence="3" id="KW-1185">Reference proteome</keyword>
<proteinExistence type="predicted"/>
<evidence type="ECO:0000256" key="1">
    <source>
        <dbReference type="SAM" id="Phobius"/>
    </source>
</evidence>
<feature type="transmembrane region" description="Helical" evidence="1">
    <location>
        <begin position="79"/>
        <end position="100"/>
    </location>
</feature>
<sequence length="146" mass="16141">MPLSLHNNNLIAATLYFVFIAVYVLPVFCLMLPQPFGMSQHQGMNSGALASIVLICLAELACMIGLGIGIYAGKTWAKVVYGLFLAFFLYHFSQSASYLLEQHFWTTGRDQFALLLVLVIAFFLFRDTLTRRAAAGVAESGHNRVS</sequence>
<accession>A0ABY7PTN1</accession>
<keyword evidence="1" id="KW-0812">Transmembrane</keyword>
<keyword evidence="1" id="KW-1133">Transmembrane helix</keyword>
<reference evidence="2 3" key="1">
    <citation type="journal article" date="2011" name="Int. J. Syst. Evol. Microbiol.">
        <title>Hymenobacter yonginensis sp. nov., isolated from a mesotrophic artificial lake.</title>
        <authorList>
            <person name="Joung Y."/>
            <person name="Cho S.H."/>
            <person name="Kim H."/>
            <person name="Kim S.B."/>
            <person name="Joh K."/>
        </authorList>
    </citation>
    <scope>NUCLEOTIDE SEQUENCE [LARGE SCALE GENOMIC DNA]</scope>
    <source>
        <strain evidence="2 3">KCTC 22745</strain>
    </source>
</reference>